<keyword evidence="3" id="KW-1185">Reference proteome</keyword>
<keyword evidence="1" id="KW-1133">Transmembrane helix</keyword>
<feature type="transmembrane region" description="Helical" evidence="1">
    <location>
        <begin position="81"/>
        <end position="103"/>
    </location>
</feature>
<dbReference type="AlphaFoldDB" id="A0A7Y0LD51"/>
<evidence type="ECO:0000313" key="3">
    <source>
        <dbReference type="Proteomes" id="UP000568664"/>
    </source>
</evidence>
<feature type="transmembrane region" description="Helical" evidence="1">
    <location>
        <begin position="50"/>
        <end position="69"/>
    </location>
</feature>
<dbReference type="Proteomes" id="UP000568664">
    <property type="component" value="Unassembled WGS sequence"/>
</dbReference>
<organism evidence="2 3">
    <name type="scientific">Thalassotalea algicola</name>
    <dbReference type="NCBI Taxonomy" id="2716224"/>
    <lineage>
        <taxon>Bacteria</taxon>
        <taxon>Pseudomonadati</taxon>
        <taxon>Pseudomonadota</taxon>
        <taxon>Gammaproteobacteria</taxon>
        <taxon>Alteromonadales</taxon>
        <taxon>Colwelliaceae</taxon>
        <taxon>Thalassotalea</taxon>
    </lineage>
</organism>
<evidence type="ECO:0000313" key="2">
    <source>
        <dbReference type="EMBL" id="NMP32379.1"/>
    </source>
</evidence>
<proteinExistence type="predicted"/>
<comment type="caution">
    <text evidence="2">The sequence shown here is derived from an EMBL/GenBank/DDBJ whole genome shotgun (WGS) entry which is preliminary data.</text>
</comment>
<evidence type="ECO:0008006" key="4">
    <source>
        <dbReference type="Google" id="ProtNLM"/>
    </source>
</evidence>
<dbReference type="RefSeq" id="WP_169075719.1">
    <property type="nucleotide sequence ID" value="NZ_JABBXH010000004.1"/>
</dbReference>
<evidence type="ECO:0000256" key="1">
    <source>
        <dbReference type="SAM" id="Phobius"/>
    </source>
</evidence>
<accession>A0A7Y0LD51</accession>
<dbReference type="EMBL" id="JABBXH010000004">
    <property type="protein sequence ID" value="NMP32379.1"/>
    <property type="molecule type" value="Genomic_DNA"/>
</dbReference>
<protein>
    <recommendedName>
        <fullName evidence="4">Zinc ribbon domain-containing protein</fullName>
    </recommendedName>
</protein>
<keyword evidence="1" id="KW-0812">Transmembrane</keyword>
<reference evidence="2 3" key="1">
    <citation type="submission" date="2020-04" db="EMBL/GenBank/DDBJ databases">
        <title>Thalassotalea sp. M1531, isolated from the surface of marine red alga.</title>
        <authorList>
            <person name="Pang L."/>
            <person name="Lu D.-C."/>
        </authorList>
    </citation>
    <scope>NUCLEOTIDE SEQUENCE [LARGE SCALE GENOMIC DNA]</scope>
    <source>
        <strain evidence="2 3">M1531</strain>
    </source>
</reference>
<gene>
    <name evidence="2" type="ORF">HII17_12480</name>
</gene>
<keyword evidence="1" id="KW-0472">Membrane</keyword>
<sequence>MAVIHCPACNKKISDKAKSCTHCNIELQGLDRDKMASIKKENKIKQQQNLMNHSFIAMLLFCGGFLYLFWQNAQPGSWEYIASMTSTILGFVLYLVTRVRIILVKRKLK</sequence>
<name>A0A7Y0LD51_9GAMM</name>